<evidence type="ECO:0000313" key="1">
    <source>
        <dbReference type="EMBL" id="KAK9852555.1"/>
    </source>
</evidence>
<reference evidence="1 2" key="1">
    <citation type="journal article" date="2024" name="Nat. Commun.">
        <title>Phylogenomics reveals the evolutionary origins of lichenization in chlorophyte algae.</title>
        <authorList>
            <person name="Puginier C."/>
            <person name="Libourel C."/>
            <person name="Otte J."/>
            <person name="Skaloud P."/>
            <person name="Haon M."/>
            <person name="Grisel S."/>
            <person name="Petersen M."/>
            <person name="Berrin J.G."/>
            <person name="Delaux P.M."/>
            <person name="Dal Grande F."/>
            <person name="Keller J."/>
        </authorList>
    </citation>
    <scope>NUCLEOTIDE SEQUENCE [LARGE SCALE GENOMIC DNA]</scope>
    <source>
        <strain evidence="1 2">SAG 2523</strain>
    </source>
</reference>
<name>A0AAW1SRY5_9CHLO</name>
<gene>
    <name evidence="1" type="ORF">WJX84_008087</name>
</gene>
<evidence type="ECO:0000313" key="2">
    <source>
        <dbReference type="Proteomes" id="UP001485043"/>
    </source>
</evidence>
<dbReference type="EMBL" id="JALJOV010001190">
    <property type="protein sequence ID" value="KAK9852555.1"/>
    <property type="molecule type" value="Genomic_DNA"/>
</dbReference>
<proteinExistence type="predicted"/>
<keyword evidence="2" id="KW-1185">Reference proteome</keyword>
<comment type="caution">
    <text evidence="1">The sequence shown here is derived from an EMBL/GenBank/DDBJ whole genome shotgun (WGS) entry which is preliminary data.</text>
</comment>
<protein>
    <submittedName>
        <fullName evidence="1">Uncharacterized protein</fullName>
    </submittedName>
</protein>
<organism evidence="1 2">
    <name type="scientific">Apatococcus fuscideae</name>
    <dbReference type="NCBI Taxonomy" id="2026836"/>
    <lineage>
        <taxon>Eukaryota</taxon>
        <taxon>Viridiplantae</taxon>
        <taxon>Chlorophyta</taxon>
        <taxon>core chlorophytes</taxon>
        <taxon>Trebouxiophyceae</taxon>
        <taxon>Chlorellales</taxon>
        <taxon>Chlorellaceae</taxon>
        <taxon>Apatococcus</taxon>
    </lineage>
</organism>
<dbReference type="Proteomes" id="UP001485043">
    <property type="component" value="Unassembled WGS sequence"/>
</dbReference>
<sequence length="71" mass="7998">MQLVDSWCVFMGMVRWASRDIPTAQICDQRKLVDQNQQCVLLRQFVRLPPSLLENIDVAGLLSPGDASKVP</sequence>
<accession>A0AAW1SRY5</accession>
<dbReference type="AlphaFoldDB" id="A0AAW1SRY5"/>